<keyword evidence="3" id="KW-1185">Reference proteome</keyword>
<comment type="caution">
    <text evidence="2">The sequence shown here is derived from an EMBL/GenBank/DDBJ whole genome shotgun (WGS) entry which is preliminary data.</text>
</comment>
<dbReference type="Pfam" id="PF02458">
    <property type="entry name" value="Transferase"/>
    <property type="match status" value="1"/>
</dbReference>
<organism evidence="2 3">
    <name type="scientific">Eleusine coracana subsp. coracana</name>
    <dbReference type="NCBI Taxonomy" id="191504"/>
    <lineage>
        <taxon>Eukaryota</taxon>
        <taxon>Viridiplantae</taxon>
        <taxon>Streptophyta</taxon>
        <taxon>Embryophyta</taxon>
        <taxon>Tracheophyta</taxon>
        <taxon>Spermatophyta</taxon>
        <taxon>Magnoliopsida</taxon>
        <taxon>Liliopsida</taxon>
        <taxon>Poales</taxon>
        <taxon>Poaceae</taxon>
        <taxon>PACMAD clade</taxon>
        <taxon>Chloridoideae</taxon>
        <taxon>Cynodonteae</taxon>
        <taxon>Eleusininae</taxon>
        <taxon>Eleusine</taxon>
    </lineage>
</organism>
<dbReference type="Gene3D" id="3.30.559.10">
    <property type="entry name" value="Chloramphenicol acetyltransferase-like domain"/>
    <property type="match status" value="2"/>
</dbReference>
<sequence length="446" mass="47860">MGVRVNKSSPVMVKPREPVATGGATKLSFLDQIHVNIPVTSLIVFEHPIDKTHESIQRALSQALVHYYPISGRIPASADEIQCTGEGVVFVAASADCSLEQSTLLKEEQPSAASPSGATSRALLDDLAVYYDPADGCVAKPLMLMQVTEFSCGGFVLGVTWNHAIGDTTGIAQFLQAVGEMTRGMSSPSVLPSRIWDDSLIPSLSPSAVVALQQQSMANRKCEPPLDLAFLDVTIRSTLINRIKAEYDLVYRSHRQSSPWSCTTFEAVAAVMWRCRTRAIMLDPPSSSSSSPAVLSFAANIRKHVGADDGYYGNGIAATGQKVILTIDAVANGNIVDIVKAIKDAKDGIPEMLKRIPISNPSSQQLVDRYSMLALSSWGNLGLDMPDFGSGSPTRVIFHAKPLASPQPFCMACLPWKGNDGASVMSLYIKKEHAHAFLAELAGLNT</sequence>
<protein>
    <submittedName>
        <fullName evidence="2">Uncharacterized protein</fullName>
    </submittedName>
</protein>
<dbReference type="AlphaFoldDB" id="A0AAV5DBG4"/>
<dbReference type="PANTHER" id="PTHR31147:SF61">
    <property type="entry name" value="ACYL TRANSFERASE 15"/>
    <property type="match status" value="1"/>
</dbReference>
<reference evidence="2" key="2">
    <citation type="submission" date="2021-12" db="EMBL/GenBank/DDBJ databases">
        <title>Resequencing data analysis of finger millet.</title>
        <authorList>
            <person name="Hatakeyama M."/>
            <person name="Aluri S."/>
            <person name="Balachadran M.T."/>
            <person name="Sivarajan S.R."/>
            <person name="Poveda L."/>
            <person name="Shimizu-Inatsugi R."/>
            <person name="Schlapbach R."/>
            <person name="Sreeman S.M."/>
            <person name="Shimizu K.K."/>
        </authorList>
    </citation>
    <scope>NUCLEOTIDE SEQUENCE</scope>
</reference>
<dbReference type="PANTHER" id="PTHR31147">
    <property type="entry name" value="ACYL TRANSFERASE 4"/>
    <property type="match status" value="1"/>
</dbReference>
<dbReference type="EMBL" id="BQKI01000014">
    <property type="protein sequence ID" value="GJN07523.1"/>
    <property type="molecule type" value="Genomic_DNA"/>
</dbReference>
<evidence type="ECO:0000313" key="2">
    <source>
        <dbReference type="EMBL" id="GJN07523.1"/>
    </source>
</evidence>
<gene>
    <name evidence="2" type="primary">ga25361</name>
    <name evidence="2" type="ORF">PR202_ga25361</name>
</gene>
<evidence type="ECO:0000256" key="1">
    <source>
        <dbReference type="ARBA" id="ARBA00009861"/>
    </source>
</evidence>
<dbReference type="InterPro" id="IPR023213">
    <property type="entry name" value="CAT-like_dom_sf"/>
</dbReference>
<evidence type="ECO:0000313" key="3">
    <source>
        <dbReference type="Proteomes" id="UP001054889"/>
    </source>
</evidence>
<name>A0AAV5DBG4_ELECO</name>
<comment type="similarity">
    <text evidence="1">Belongs to the plant acyltransferase family.</text>
</comment>
<dbReference type="InterPro" id="IPR050898">
    <property type="entry name" value="Plant_acyltransferase"/>
</dbReference>
<accession>A0AAV5DBG4</accession>
<dbReference type="GO" id="GO:0016747">
    <property type="term" value="F:acyltransferase activity, transferring groups other than amino-acyl groups"/>
    <property type="evidence" value="ECO:0007669"/>
    <property type="project" value="UniProtKB-ARBA"/>
</dbReference>
<proteinExistence type="inferred from homology"/>
<dbReference type="Proteomes" id="UP001054889">
    <property type="component" value="Unassembled WGS sequence"/>
</dbReference>
<reference evidence="2" key="1">
    <citation type="journal article" date="2018" name="DNA Res.">
        <title>Multiple hybrid de novo genome assembly of finger millet, an orphan allotetraploid crop.</title>
        <authorList>
            <person name="Hatakeyama M."/>
            <person name="Aluri S."/>
            <person name="Balachadran M.T."/>
            <person name="Sivarajan S.R."/>
            <person name="Patrignani A."/>
            <person name="Gruter S."/>
            <person name="Poveda L."/>
            <person name="Shimizu-Inatsugi R."/>
            <person name="Baeten J."/>
            <person name="Francoijs K.J."/>
            <person name="Nataraja K.N."/>
            <person name="Reddy Y.A.N."/>
            <person name="Phadnis S."/>
            <person name="Ravikumar R.L."/>
            <person name="Schlapbach R."/>
            <person name="Sreeman S.M."/>
            <person name="Shimizu K.K."/>
        </authorList>
    </citation>
    <scope>NUCLEOTIDE SEQUENCE</scope>
</reference>